<dbReference type="InterPro" id="IPR050226">
    <property type="entry name" value="NagZ_Beta-hexosaminidase"/>
</dbReference>
<feature type="signal peptide" evidence="6">
    <location>
        <begin position="1"/>
        <end position="23"/>
    </location>
</feature>
<dbReference type="PANTHER" id="PTHR30480:SF13">
    <property type="entry name" value="BETA-HEXOSAMINIDASE"/>
    <property type="match status" value="1"/>
</dbReference>
<dbReference type="PANTHER" id="PTHR30480">
    <property type="entry name" value="BETA-HEXOSAMINIDASE-RELATED"/>
    <property type="match status" value="1"/>
</dbReference>
<keyword evidence="6" id="KW-0732">Signal</keyword>
<dbReference type="InterPro" id="IPR017853">
    <property type="entry name" value="GH"/>
</dbReference>
<keyword evidence="5" id="KW-0326">Glycosidase</keyword>
<dbReference type="Gene3D" id="3.20.20.300">
    <property type="entry name" value="Glycoside hydrolase, family 3, N-terminal domain"/>
    <property type="match status" value="1"/>
</dbReference>
<evidence type="ECO:0000313" key="10">
    <source>
        <dbReference type="EMBL" id="MFD2532578.1"/>
    </source>
</evidence>
<dbReference type="EMBL" id="JBHULI010000024">
    <property type="protein sequence ID" value="MFD2532578.1"/>
    <property type="molecule type" value="Genomic_DNA"/>
</dbReference>
<dbReference type="Gene3D" id="3.40.50.1700">
    <property type="entry name" value="Glycoside hydrolase family 3 C-terminal domain"/>
    <property type="match status" value="1"/>
</dbReference>
<dbReference type="EC" id="3.2.1.52" evidence="3"/>
<dbReference type="SUPFAM" id="SSF51445">
    <property type="entry name" value="(Trans)glycosidases"/>
    <property type="match status" value="1"/>
</dbReference>
<dbReference type="InterPro" id="IPR001466">
    <property type="entry name" value="Beta-lactam-related"/>
</dbReference>
<comment type="caution">
    <text evidence="10">The sequence shown here is derived from an EMBL/GenBank/DDBJ whole genome shotgun (WGS) entry which is preliminary data.</text>
</comment>
<evidence type="ECO:0000313" key="11">
    <source>
        <dbReference type="Proteomes" id="UP001597460"/>
    </source>
</evidence>
<evidence type="ECO:0000256" key="1">
    <source>
        <dbReference type="ARBA" id="ARBA00001231"/>
    </source>
</evidence>
<comment type="catalytic activity">
    <reaction evidence="1">
        <text>Hydrolysis of terminal non-reducing N-acetyl-D-hexosamine residues in N-acetyl-beta-D-hexosaminides.</text>
        <dbReference type="EC" id="3.2.1.52"/>
    </reaction>
</comment>
<comment type="similarity">
    <text evidence="2">Belongs to the glycosyl hydrolase 3 family.</text>
</comment>
<evidence type="ECO:0000256" key="5">
    <source>
        <dbReference type="ARBA" id="ARBA00023295"/>
    </source>
</evidence>
<dbReference type="GO" id="GO:0016787">
    <property type="term" value="F:hydrolase activity"/>
    <property type="evidence" value="ECO:0007669"/>
    <property type="project" value="UniProtKB-KW"/>
</dbReference>
<dbReference type="Pfam" id="PF01915">
    <property type="entry name" value="Glyco_hydro_3_C"/>
    <property type="match status" value="1"/>
</dbReference>
<dbReference type="Pfam" id="PF00933">
    <property type="entry name" value="Glyco_hydro_3"/>
    <property type="match status" value="1"/>
</dbReference>
<dbReference type="Proteomes" id="UP001597460">
    <property type="component" value="Unassembled WGS sequence"/>
</dbReference>
<proteinExistence type="inferred from homology"/>
<evidence type="ECO:0000256" key="4">
    <source>
        <dbReference type="ARBA" id="ARBA00022801"/>
    </source>
</evidence>
<organism evidence="10 11">
    <name type="scientific">Gracilimonas halophila</name>
    <dbReference type="NCBI Taxonomy" id="1834464"/>
    <lineage>
        <taxon>Bacteria</taxon>
        <taxon>Pseudomonadati</taxon>
        <taxon>Balneolota</taxon>
        <taxon>Balneolia</taxon>
        <taxon>Balneolales</taxon>
        <taxon>Balneolaceae</taxon>
        <taxon>Gracilimonas</taxon>
    </lineage>
</organism>
<reference evidence="11" key="1">
    <citation type="journal article" date="2019" name="Int. J. Syst. Evol. Microbiol.">
        <title>The Global Catalogue of Microorganisms (GCM) 10K type strain sequencing project: providing services to taxonomists for standard genome sequencing and annotation.</title>
        <authorList>
            <consortium name="The Broad Institute Genomics Platform"/>
            <consortium name="The Broad Institute Genome Sequencing Center for Infectious Disease"/>
            <person name="Wu L."/>
            <person name="Ma J."/>
        </authorList>
    </citation>
    <scope>NUCLEOTIDE SEQUENCE [LARGE SCALE GENOMIC DNA]</scope>
    <source>
        <strain evidence="11">KCTC 52042</strain>
    </source>
</reference>
<evidence type="ECO:0000256" key="2">
    <source>
        <dbReference type="ARBA" id="ARBA00005336"/>
    </source>
</evidence>
<evidence type="ECO:0000259" key="7">
    <source>
        <dbReference type="Pfam" id="PF00144"/>
    </source>
</evidence>
<evidence type="ECO:0000259" key="9">
    <source>
        <dbReference type="Pfam" id="PF01915"/>
    </source>
</evidence>
<dbReference type="InterPro" id="IPR036962">
    <property type="entry name" value="Glyco_hydro_3_N_sf"/>
</dbReference>
<dbReference type="InterPro" id="IPR001764">
    <property type="entry name" value="Glyco_hydro_3_N"/>
</dbReference>
<dbReference type="Pfam" id="PF00144">
    <property type="entry name" value="Beta-lactamase"/>
    <property type="match status" value="1"/>
</dbReference>
<keyword evidence="4 10" id="KW-0378">Hydrolase</keyword>
<evidence type="ECO:0000256" key="3">
    <source>
        <dbReference type="ARBA" id="ARBA00012663"/>
    </source>
</evidence>
<accession>A0ABW5JIJ6</accession>
<feature type="domain" description="Glycoside hydrolase family 3 N-terminal" evidence="8">
    <location>
        <begin position="63"/>
        <end position="376"/>
    </location>
</feature>
<gene>
    <name evidence="10" type="ORF">ACFSVN_09000</name>
</gene>
<dbReference type="RefSeq" id="WP_390301233.1">
    <property type="nucleotide sequence ID" value="NZ_JBHULI010000024.1"/>
</dbReference>
<dbReference type="InterPro" id="IPR002772">
    <property type="entry name" value="Glyco_hydro_3_C"/>
</dbReference>
<feature type="domain" description="Beta-lactamase-related" evidence="7">
    <location>
        <begin position="618"/>
        <end position="953"/>
    </location>
</feature>
<evidence type="ECO:0000259" key="8">
    <source>
        <dbReference type="Pfam" id="PF00933"/>
    </source>
</evidence>
<feature type="domain" description="Glycoside hydrolase family 3 C-terminal" evidence="9">
    <location>
        <begin position="422"/>
        <end position="584"/>
    </location>
</feature>
<dbReference type="SUPFAM" id="SSF56601">
    <property type="entry name" value="beta-lactamase/transpeptidase-like"/>
    <property type="match status" value="1"/>
</dbReference>
<evidence type="ECO:0000256" key="6">
    <source>
        <dbReference type="SAM" id="SignalP"/>
    </source>
</evidence>
<dbReference type="Gene3D" id="3.40.710.10">
    <property type="entry name" value="DD-peptidase/beta-lactamase superfamily"/>
    <property type="match status" value="1"/>
</dbReference>
<protein>
    <recommendedName>
        <fullName evidence="3">beta-N-acetylhexosaminidase</fullName>
        <ecNumber evidence="3">3.2.1.52</ecNumber>
    </recommendedName>
</protein>
<dbReference type="InterPro" id="IPR036881">
    <property type="entry name" value="Glyco_hydro_3_C_sf"/>
</dbReference>
<keyword evidence="11" id="KW-1185">Reference proteome</keyword>
<sequence>MIRHFKAVLLLLISIFLSTGTFAQAQSLSEFLFGQRVNKNVSEKRLDIQSDEYLDSLVTNTPLKEKIGQLFFVPAEGRFTNRDSRSYTELKEMVEKHHIGGIIFMRGDIYGQAVMTNKLQQMAKFPLWISQDMEFGAAMRISGTTRFTPAMGVAATGNKRNAFMMGKITAIEAKALGVHQVYAPVLDVNNNPDNPVINVRSFSGNPDMVAEFGTAFMQGVQSEGLVSTAKHFPGHGDTDVDSHSDLPVVNYDYNRLDSLELIPFRAAIDGGISSIMSAHIAFPYLNTDEFLPATLDPTILNHILTDSLGFKGMVVTDGLEMNGITSKYSPGRAVVRALNAGADIMLISPDVYTAINEVEDAVAQGEITEERINKSFLKLMLWKQQYGLFESQNQVDISSLDTKINTAHHRAVSDRIARESVTILKNEKDLLPILPSEYPSMMVISVADDRSGDTGSSFVRQLRDYHPNVSFHIYDNRTSEEDKREMLRKAKEVDLVLIGSFIYLRFGQSIHLAPDQLSFLQQVLKMNKPSILVSFGNPYVLSDLKNADAHVLGWYNSSQQVSGLVPALFGASTVTSNLPIEIPGLYELGSGIHMDHTTLRFGQPEEVGLDHNKLFEIDDIINEAIRDSVFPGAVVGVVKDGVLAYNRGYGYQDYNKTEAVRDTDVYDVASMTKVMATTASTMKLIDEEKLSLDDRISDFFPEFDTDEKREITIRDILLHQTGLPPFRVYVDSIKNRDGIIEAIKNEPLTYEPGTKYVYSDLGMILLAEIIHKVSGLPLDTYSRKELFFPMNMYSSFFNPAVKSSWLSRRIAPTEIDTVFGRGLVQAQVHDERAYFMDGVAGHAGLFSSSIDIAKFSTMLLNDGVYSGRHYLKPETIRLFTSEQSEHSGRGLGFDRKSKEGFSTAGSLASDDTFGHLGFTGTSFWIDREKNMVVILLTNRTFPNRSYGKTISQIRARVANAAYSAINE</sequence>
<feature type="chain" id="PRO_5045930028" description="beta-N-acetylhexosaminidase" evidence="6">
    <location>
        <begin position="24"/>
        <end position="967"/>
    </location>
</feature>
<dbReference type="SUPFAM" id="SSF52279">
    <property type="entry name" value="Beta-D-glucan exohydrolase, C-terminal domain"/>
    <property type="match status" value="1"/>
</dbReference>
<name>A0ABW5JIJ6_9BACT</name>
<dbReference type="InterPro" id="IPR012338">
    <property type="entry name" value="Beta-lactam/transpept-like"/>
</dbReference>